<sequence>MRISARRAVAVAGALVLAVSACGRGDDGGGVALTGACKGQQTTGITDTSIKVGGAYPLSGPTSAYAEIPRGVRAHFDYLNAEKGGINGRKIEYVVRDTGGQPPKAVEEVRRLVEEDRVFALFQTLGTAENTAVWDYVNQRKVPHIFLSSGASKWGTDTRHPWSMGWQPNYVAEARIYAAHLKKERPNAKVAVLYQNDDLGKDLLGGFKRALADGAGPKIVAEQSYQTSDPSVEPQMRNLAASDADVVLSVTTPKFSTQALAADAKNTSWNPTFLLANVGASVTALRPVGLENVQGVISSGYYKDPPDPQWADDPGMKLFKEKMLRYGGTENPNDPFNAFGWAAAESWAKAMQAAKCPTREGLRAAAENLGDVQIGMLLPGITLGTGPGDRFPIESMQLMRFEGERWQTFGDIIDTREEFGAITG</sequence>
<evidence type="ECO:0000259" key="4">
    <source>
        <dbReference type="Pfam" id="PF13458"/>
    </source>
</evidence>
<dbReference type="CDD" id="cd06343">
    <property type="entry name" value="PBP1_ABC_ligand_binding-like"/>
    <property type="match status" value="1"/>
</dbReference>
<comment type="caution">
    <text evidence="5">The sequence shown here is derived from an EMBL/GenBank/DDBJ whole genome shotgun (WGS) entry which is preliminary data.</text>
</comment>
<keyword evidence="2 3" id="KW-0732">Signal</keyword>
<feature type="signal peptide" evidence="3">
    <location>
        <begin position="1"/>
        <end position="23"/>
    </location>
</feature>
<dbReference type="PANTHER" id="PTHR47235">
    <property type="entry name" value="BLR6548 PROTEIN"/>
    <property type="match status" value="1"/>
</dbReference>
<dbReference type="SUPFAM" id="SSF53822">
    <property type="entry name" value="Periplasmic binding protein-like I"/>
    <property type="match status" value="1"/>
</dbReference>
<dbReference type="Pfam" id="PF13458">
    <property type="entry name" value="Peripla_BP_6"/>
    <property type="match status" value="1"/>
</dbReference>
<evidence type="ECO:0000256" key="3">
    <source>
        <dbReference type="SAM" id="SignalP"/>
    </source>
</evidence>
<evidence type="ECO:0000256" key="2">
    <source>
        <dbReference type="ARBA" id="ARBA00022729"/>
    </source>
</evidence>
<dbReference type="PANTHER" id="PTHR47235:SF1">
    <property type="entry name" value="BLR6548 PROTEIN"/>
    <property type="match status" value="1"/>
</dbReference>
<evidence type="ECO:0000313" key="5">
    <source>
        <dbReference type="EMBL" id="GAA4210864.1"/>
    </source>
</evidence>
<evidence type="ECO:0000313" key="6">
    <source>
        <dbReference type="Proteomes" id="UP001501251"/>
    </source>
</evidence>
<keyword evidence="6" id="KW-1185">Reference proteome</keyword>
<dbReference type="EMBL" id="BAABAQ010000025">
    <property type="protein sequence ID" value="GAA4210864.1"/>
    <property type="molecule type" value="Genomic_DNA"/>
</dbReference>
<dbReference type="RefSeq" id="WP_344923500.1">
    <property type="nucleotide sequence ID" value="NZ_BAABAQ010000025.1"/>
</dbReference>
<organism evidence="5 6">
    <name type="scientific">Streptosporangium oxazolinicum</name>
    <dbReference type="NCBI Taxonomy" id="909287"/>
    <lineage>
        <taxon>Bacteria</taxon>
        <taxon>Bacillati</taxon>
        <taxon>Actinomycetota</taxon>
        <taxon>Actinomycetes</taxon>
        <taxon>Streptosporangiales</taxon>
        <taxon>Streptosporangiaceae</taxon>
        <taxon>Streptosporangium</taxon>
    </lineage>
</organism>
<protein>
    <submittedName>
        <fullName evidence="5">ABC transporter substrate-binding protein</fullName>
    </submittedName>
</protein>
<dbReference type="InterPro" id="IPR028082">
    <property type="entry name" value="Peripla_BP_I"/>
</dbReference>
<accession>A0ABP8BN08</accession>
<reference evidence="6" key="1">
    <citation type="journal article" date="2019" name="Int. J. Syst. Evol. Microbiol.">
        <title>The Global Catalogue of Microorganisms (GCM) 10K type strain sequencing project: providing services to taxonomists for standard genome sequencing and annotation.</title>
        <authorList>
            <consortium name="The Broad Institute Genomics Platform"/>
            <consortium name="The Broad Institute Genome Sequencing Center for Infectious Disease"/>
            <person name="Wu L."/>
            <person name="Ma J."/>
        </authorList>
    </citation>
    <scope>NUCLEOTIDE SEQUENCE [LARGE SCALE GENOMIC DNA]</scope>
    <source>
        <strain evidence="6">JCM 17388</strain>
    </source>
</reference>
<dbReference type="PROSITE" id="PS51257">
    <property type="entry name" value="PROKAR_LIPOPROTEIN"/>
    <property type="match status" value="1"/>
</dbReference>
<gene>
    <name evidence="5" type="ORF">GCM10022252_79260</name>
</gene>
<comment type="similarity">
    <text evidence="1">Belongs to the leucine-binding protein family.</text>
</comment>
<name>A0ABP8BN08_9ACTN</name>
<feature type="domain" description="Leucine-binding protein" evidence="4">
    <location>
        <begin position="49"/>
        <end position="402"/>
    </location>
</feature>
<dbReference type="Proteomes" id="UP001501251">
    <property type="component" value="Unassembled WGS sequence"/>
</dbReference>
<dbReference type="Gene3D" id="3.40.50.2300">
    <property type="match status" value="2"/>
</dbReference>
<evidence type="ECO:0000256" key="1">
    <source>
        <dbReference type="ARBA" id="ARBA00010062"/>
    </source>
</evidence>
<feature type="chain" id="PRO_5046728018" evidence="3">
    <location>
        <begin position="24"/>
        <end position="424"/>
    </location>
</feature>
<proteinExistence type="inferred from homology"/>
<dbReference type="InterPro" id="IPR028081">
    <property type="entry name" value="Leu-bd"/>
</dbReference>